<name>A0ABN6XEN7_9CELL</name>
<dbReference type="InterPro" id="IPR002347">
    <property type="entry name" value="SDR_fam"/>
</dbReference>
<dbReference type="PANTHER" id="PTHR43669:SF12">
    <property type="entry name" value="BLR5618 PROTEIN"/>
    <property type="match status" value="1"/>
</dbReference>
<dbReference type="Pfam" id="PF00106">
    <property type="entry name" value="adh_short"/>
    <property type="match status" value="1"/>
</dbReference>
<dbReference type="PANTHER" id="PTHR43669">
    <property type="entry name" value="5-KETO-D-GLUCONATE 5-REDUCTASE"/>
    <property type="match status" value="1"/>
</dbReference>
<dbReference type="CDD" id="cd05233">
    <property type="entry name" value="SDR_c"/>
    <property type="match status" value="1"/>
</dbReference>
<evidence type="ECO:0000313" key="3">
    <source>
        <dbReference type="EMBL" id="BDZ43402.1"/>
    </source>
</evidence>
<sequence length="238" mass="24219">MPVPDDDSAGGTGPLTAVVVVGATGFVGSRLVRHLGDAGFGVVVCGRTRLERFADRAAYPEVIAALDAGAVTGEASPHAVAVALDDLARTHRLVGVVASIGGWSIADRLEEVPADTWAGFLDSHLTSHLRAVQRLAPRLPDGAAYVVLNGAASHTPMAGSGPVSVTGAALHMLVEVLRLESAPGGVRYREVVVEHAVAGDERNVDPDREVSARAVGEAVVAALAPGSEAVVRVGATPA</sequence>
<reference evidence="4" key="1">
    <citation type="journal article" date="2019" name="Int. J. Syst. Evol. Microbiol.">
        <title>The Global Catalogue of Microorganisms (GCM) 10K type strain sequencing project: providing services to taxonomists for standard genome sequencing and annotation.</title>
        <authorList>
            <consortium name="The Broad Institute Genomics Platform"/>
            <consortium name="The Broad Institute Genome Sequencing Center for Infectious Disease"/>
            <person name="Wu L."/>
            <person name="Ma J."/>
        </authorList>
    </citation>
    <scope>NUCLEOTIDE SEQUENCE [LARGE SCALE GENOMIC DNA]</scope>
    <source>
        <strain evidence="4">NBRC 108565</strain>
    </source>
</reference>
<keyword evidence="4" id="KW-1185">Reference proteome</keyword>
<dbReference type="Proteomes" id="UP001321475">
    <property type="component" value="Chromosome"/>
</dbReference>
<evidence type="ECO:0000256" key="2">
    <source>
        <dbReference type="ARBA" id="ARBA00023002"/>
    </source>
</evidence>
<keyword evidence="2" id="KW-0560">Oxidoreductase</keyword>
<proteinExistence type="inferred from homology"/>
<protein>
    <recommendedName>
        <fullName evidence="5">NADP-dependent 3-hydroxy acid dehydrogenase YdfG</fullName>
    </recommendedName>
</protein>
<dbReference type="Gene3D" id="3.40.50.720">
    <property type="entry name" value="NAD(P)-binding Rossmann-like Domain"/>
    <property type="match status" value="1"/>
</dbReference>
<evidence type="ECO:0008006" key="5">
    <source>
        <dbReference type="Google" id="ProtNLM"/>
    </source>
</evidence>
<gene>
    <name evidence="3" type="ORF">GCM10025865_27010</name>
</gene>
<dbReference type="InterPro" id="IPR036291">
    <property type="entry name" value="NAD(P)-bd_dom_sf"/>
</dbReference>
<organism evidence="3 4">
    <name type="scientific">Paraoerskovia sediminicola</name>
    <dbReference type="NCBI Taxonomy" id="1138587"/>
    <lineage>
        <taxon>Bacteria</taxon>
        <taxon>Bacillati</taxon>
        <taxon>Actinomycetota</taxon>
        <taxon>Actinomycetes</taxon>
        <taxon>Micrococcales</taxon>
        <taxon>Cellulomonadaceae</taxon>
        <taxon>Paraoerskovia</taxon>
    </lineage>
</organism>
<dbReference type="SUPFAM" id="SSF51735">
    <property type="entry name" value="NAD(P)-binding Rossmann-fold domains"/>
    <property type="match status" value="1"/>
</dbReference>
<dbReference type="EMBL" id="AP027729">
    <property type="protein sequence ID" value="BDZ43402.1"/>
    <property type="molecule type" value="Genomic_DNA"/>
</dbReference>
<accession>A0ABN6XEN7</accession>
<evidence type="ECO:0000313" key="4">
    <source>
        <dbReference type="Proteomes" id="UP001321475"/>
    </source>
</evidence>
<comment type="similarity">
    <text evidence="1">Belongs to the short-chain dehydrogenases/reductases (SDR) family.</text>
</comment>
<evidence type="ECO:0000256" key="1">
    <source>
        <dbReference type="ARBA" id="ARBA00006484"/>
    </source>
</evidence>